<feature type="compositionally biased region" description="Basic residues" evidence="1">
    <location>
        <begin position="1"/>
        <end position="16"/>
    </location>
</feature>
<evidence type="ECO:0000313" key="3">
    <source>
        <dbReference type="Proteomes" id="UP000773614"/>
    </source>
</evidence>
<proteinExistence type="predicted"/>
<dbReference type="Proteomes" id="UP000773614">
    <property type="component" value="Unassembled WGS sequence"/>
</dbReference>
<feature type="non-terminal residue" evidence="2">
    <location>
        <position position="1"/>
    </location>
</feature>
<protein>
    <submittedName>
        <fullName evidence="2">Uncharacterized protein</fullName>
    </submittedName>
</protein>
<keyword evidence="3" id="KW-1185">Reference proteome</keyword>
<feature type="region of interest" description="Disordered" evidence="1">
    <location>
        <begin position="1"/>
        <end position="20"/>
    </location>
</feature>
<feature type="region of interest" description="Disordered" evidence="1">
    <location>
        <begin position="26"/>
        <end position="52"/>
    </location>
</feature>
<evidence type="ECO:0000313" key="2">
    <source>
        <dbReference type="EMBL" id="MYZ50171.1"/>
    </source>
</evidence>
<dbReference type="EMBL" id="SPKJ01000131">
    <property type="protein sequence ID" value="MYZ50171.1"/>
    <property type="molecule type" value="Genomic_DNA"/>
</dbReference>
<gene>
    <name evidence="2" type="ORF">E4O86_20910</name>
</gene>
<sequence>AWSRCPPRRPPRRPTCRRCSGWSRSCRRTRRHRPAASSPGRPGRIEAAPARRPARRWRAGRLLRCRPEAWCSSINLPLCYLHSRAKPEFRSCRDGNLGASRPL</sequence>
<organism evidence="2 3">
    <name type="scientific">Propylenella binzhouense</name>
    <dbReference type="NCBI Taxonomy" id="2555902"/>
    <lineage>
        <taxon>Bacteria</taxon>
        <taxon>Pseudomonadati</taxon>
        <taxon>Pseudomonadota</taxon>
        <taxon>Alphaproteobacteria</taxon>
        <taxon>Hyphomicrobiales</taxon>
        <taxon>Propylenellaceae</taxon>
        <taxon>Propylenella</taxon>
    </lineage>
</organism>
<accession>A0A964T7V3</accession>
<dbReference type="AlphaFoldDB" id="A0A964T7V3"/>
<comment type="caution">
    <text evidence="2">The sequence shown here is derived from an EMBL/GenBank/DDBJ whole genome shotgun (WGS) entry which is preliminary data.</text>
</comment>
<feature type="compositionally biased region" description="Low complexity" evidence="1">
    <location>
        <begin position="39"/>
        <end position="51"/>
    </location>
</feature>
<evidence type="ECO:0000256" key="1">
    <source>
        <dbReference type="SAM" id="MobiDB-lite"/>
    </source>
</evidence>
<name>A0A964T7V3_9HYPH</name>
<reference evidence="2" key="1">
    <citation type="submission" date="2019-03" db="EMBL/GenBank/DDBJ databases">
        <title>Afifella sp. nov., isolated from activated sludge.</title>
        <authorList>
            <person name="Li Q."/>
            <person name="Liu Y."/>
        </authorList>
    </citation>
    <scope>NUCLEOTIDE SEQUENCE</scope>
    <source>
        <strain evidence="2">L72</strain>
    </source>
</reference>